<accession>A0A914QJQ3</accession>
<feature type="compositionally biased region" description="Polar residues" evidence="1">
    <location>
        <begin position="32"/>
        <end position="47"/>
    </location>
</feature>
<dbReference type="Proteomes" id="UP000887578">
    <property type="component" value="Unplaced"/>
</dbReference>
<feature type="compositionally biased region" description="Polar residues" evidence="1">
    <location>
        <begin position="377"/>
        <end position="387"/>
    </location>
</feature>
<evidence type="ECO:0000256" key="1">
    <source>
        <dbReference type="SAM" id="MobiDB-lite"/>
    </source>
</evidence>
<name>A0A914QJQ3_9BILA</name>
<feature type="compositionally biased region" description="Acidic residues" evidence="1">
    <location>
        <begin position="343"/>
        <end position="359"/>
    </location>
</feature>
<feature type="region of interest" description="Disordered" evidence="1">
    <location>
        <begin position="141"/>
        <end position="176"/>
    </location>
</feature>
<keyword evidence="2" id="KW-1185">Reference proteome</keyword>
<proteinExistence type="predicted"/>
<feature type="compositionally biased region" description="Basic residues" evidence="1">
    <location>
        <begin position="1"/>
        <end position="12"/>
    </location>
</feature>
<protein>
    <submittedName>
        <fullName evidence="3">Uncharacterized protein</fullName>
    </submittedName>
</protein>
<organism evidence="2 3">
    <name type="scientific">Panagrolaimus davidi</name>
    <dbReference type="NCBI Taxonomy" id="227884"/>
    <lineage>
        <taxon>Eukaryota</taxon>
        <taxon>Metazoa</taxon>
        <taxon>Ecdysozoa</taxon>
        <taxon>Nematoda</taxon>
        <taxon>Chromadorea</taxon>
        <taxon>Rhabditida</taxon>
        <taxon>Tylenchina</taxon>
        <taxon>Panagrolaimomorpha</taxon>
        <taxon>Panagrolaimoidea</taxon>
        <taxon>Panagrolaimidae</taxon>
        <taxon>Panagrolaimus</taxon>
    </lineage>
</organism>
<reference evidence="3" key="1">
    <citation type="submission" date="2022-11" db="UniProtKB">
        <authorList>
            <consortium name="WormBaseParasite"/>
        </authorList>
    </citation>
    <scope>IDENTIFICATION</scope>
</reference>
<evidence type="ECO:0000313" key="2">
    <source>
        <dbReference type="Proteomes" id="UP000887578"/>
    </source>
</evidence>
<dbReference type="WBParaSite" id="PDA_v2.g2987.t1">
    <property type="protein sequence ID" value="PDA_v2.g2987.t1"/>
    <property type="gene ID" value="PDA_v2.g2987"/>
</dbReference>
<evidence type="ECO:0000313" key="3">
    <source>
        <dbReference type="WBParaSite" id="PDA_v2.g2987.t1"/>
    </source>
</evidence>
<dbReference type="AlphaFoldDB" id="A0A914QJQ3"/>
<feature type="compositionally biased region" description="Pro residues" evidence="1">
    <location>
        <begin position="167"/>
        <end position="176"/>
    </location>
</feature>
<feature type="region of interest" description="Disordered" evidence="1">
    <location>
        <begin position="375"/>
        <end position="403"/>
    </location>
</feature>
<feature type="region of interest" description="Disordered" evidence="1">
    <location>
        <begin position="341"/>
        <end position="360"/>
    </location>
</feature>
<feature type="region of interest" description="Disordered" evidence="1">
    <location>
        <begin position="1"/>
        <end position="110"/>
    </location>
</feature>
<sequence length="432" mass="47466">MFGLHRLPKHKASINEGTLKKNTVKNPAITEKASTSNVIDSGTLRPTKNSRKENSTSASTKNHETARTGNSETLRPAKNSRKENSASTKNQKTNEKSGSDTLRPPTKLTKKESLKLIDERLAAPAIYPSLPILPEKIIVHSNKDSPPPNPPPRTVSAKEDIFNPSKAVPPSPAPIPPPRLTSMKNGIFIFPESSSSQKPSAPYCDESELPPPVFSRHTSLSEASKYSTIKDPWIEQIPTPEVIEEVKTHPLATENGSSKTAIKIPSETKTAINLLSKPPKVAERVYFTPAKAYRSNTLKLPPSAKSQLFALLNNSSRFNTLPTNFNKEGISFSDIKKYMNETESSDDETDSETDSDEYELSTLCTDSESESVCYYENVSSEPSSLHTNSEDSDPDENDATLKRNTLVASSTKGGEIFNDNDYIAFLQSLPKE</sequence>